<organism evidence="1 2">
    <name type="scientific">Entomophthora muscae</name>
    <dbReference type="NCBI Taxonomy" id="34485"/>
    <lineage>
        <taxon>Eukaryota</taxon>
        <taxon>Fungi</taxon>
        <taxon>Fungi incertae sedis</taxon>
        <taxon>Zoopagomycota</taxon>
        <taxon>Entomophthoromycotina</taxon>
        <taxon>Entomophthoromycetes</taxon>
        <taxon>Entomophthorales</taxon>
        <taxon>Entomophthoraceae</taxon>
        <taxon>Entomophthora</taxon>
    </lineage>
</organism>
<accession>A0ACC2SK09</accession>
<dbReference type="Proteomes" id="UP001165960">
    <property type="component" value="Unassembled WGS sequence"/>
</dbReference>
<name>A0ACC2SK09_9FUNG</name>
<gene>
    <name evidence="1" type="primary">RRP45_3</name>
    <name evidence="1" type="ORF">DSO57_1007874</name>
</gene>
<comment type="caution">
    <text evidence="1">The sequence shown here is derived from an EMBL/GenBank/DDBJ whole genome shotgun (WGS) entry which is preliminary data.</text>
</comment>
<dbReference type="EMBL" id="QTSX02004994">
    <property type="protein sequence ID" value="KAJ9062703.1"/>
    <property type="molecule type" value="Genomic_DNA"/>
</dbReference>
<evidence type="ECO:0000313" key="2">
    <source>
        <dbReference type="Proteomes" id="UP001165960"/>
    </source>
</evidence>
<proteinExistence type="predicted"/>
<reference evidence="1" key="1">
    <citation type="submission" date="2022-04" db="EMBL/GenBank/DDBJ databases">
        <title>Genome of the entomopathogenic fungus Entomophthora muscae.</title>
        <authorList>
            <person name="Elya C."/>
            <person name="Lovett B.R."/>
            <person name="Lee E."/>
            <person name="Macias A.M."/>
            <person name="Hajek A.E."/>
            <person name="De Bivort B.L."/>
            <person name="Kasson M.T."/>
            <person name="De Fine Licht H.H."/>
            <person name="Stajich J.E."/>
        </authorList>
    </citation>
    <scope>NUCLEOTIDE SEQUENCE</scope>
    <source>
        <strain evidence="1">Berkeley</strain>
    </source>
</reference>
<protein>
    <submittedName>
        <fullName evidence="1">3'-5'-exoribonuclease</fullName>
    </submittedName>
</protein>
<sequence length="275" mass="30422">MVFDACISENEKKFLLESLDSGLRLDGRSLYEFRKLEILPNKDIPGEVTIQLGHTRVTSKITCQVVRPNEKRQAEGVLNIISELSPIASTQFEAGRSSEEEVVLSRMLEKTLRRSKAVDLEGLCIVAGEKVWQIRLNLHFLDHGGNLIDAGSIAALAGLMHFRRPDVTVLGEEVTIHSAQEKAMIPLTLHHLPVSITFAFFNQGAFFVVDPSIEEEKVKDGQLTVSMNLSQEICAYAKPGGTPLEVDQLLQCTQLAMSLSRSIVNQLKTELNASP</sequence>
<evidence type="ECO:0000313" key="1">
    <source>
        <dbReference type="EMBL" id="KAJ9062703.1"/>
    </source>
</evidence>
<keyword evidence="2" id="KW-1185">Reference proteome</keyword>